<evidence type="ECO:0000313" key="2">
    <source>
        <dbReference type="Proteomes" id="UP000717534"/>
    </source>
</evidence>
<dbReference type="PROSITE" id="PS51257">
    <property type="entry name" value="PROKAR_LIPOPROTEIN"/>
    <property type="match status" value="1"/>
</dbReference>
<evidence type="ECO:0008006" key="3">
    <source>
        <dbReference type="Google" id="ProtNLM"/>
    </source>
</evidence>
<comment type="caution">
    <text evidence="1">The sequence shown here is derived from an EMBL/GenBank/DDBJ whole genome shotgun (WGS) entry which is preliminary data.</text>
</comment>
<organism evidence="1 2">
    <name type="scientific">Desulfotalea psychrophila</name>
    <dbReference type="NCBI Taxonomy" id="84980"/>
    <lineage>
        <taxon>Bacteria</taxon>
        <taxon>Pseudomonadati</taxon>
        <taxon>Thermodesulfobacteriota</taxon>
        <taxon>Desulfobulbia</taxon>
        <taxon>Desulfobulbales</taxon>
        <taxon>Desulfocapsaceae</taxon>
        <taxon>Desulfotalea</taxon>
    </lineage>
</organism>
<name>A0ABS3ASE7_9BACT</name>
<keyword evidence="2" id="KW-1185">Reference proteome</keyword>
<accession>A0ABS3ASE7</accession>
<protein>
    <recommendedName>
        <fullName evidence="3">Quinohemoprotein amine dehydrogenase alpha subunit haem binding domain-containing protein</fullName>
    </recommendedName>
</protein>
<evidence type="ECO:0000313" key="1">
    <source>
        <dbReference type="EMBL" id="MBN4068045.1"/>
    </source>
</evidence>
<dbReference type="InterPro" id="IPR036909">
    <property type="entry name" value="Cyt_c-like_dom_sf"/>
</dbReference>
<dbReference type="Gene3D" id="1.10.760.10">
    <property type="entry name" value="Cytochrome c-like domain"/>
    <property type="match status" value="1"/>
</dbReference>
<reference evidence="1 2" key="1">
    <citation type="submission" date="2021-02" db="EMBL/GenBank/DDBJ databases">
        <title>Activity-based single-cell genomes from oceanic crustal fluid captures similar information to metagenomic and metatranscriptomic surveys with orders of magnitude less sampling.</title>
        <authorList>
            <person name="D'Angelo T.S."/>
            <person name="Orcutt B.N."/>
        </authorList>
    </citation>
    <scope>NUCLEOTIDE SEQUENCE [LARGE SCALE GENOMIC DNA]</scope>
    <source>
        <strain evidence="1">AH-315-G02</strain>
    </source>
</reference>
<sequence length="92" mass="10248">MNYTRSIVLTTLALLVLQGCSTGDKCRQIVETKCTSCHSIKKSCDQVGKSKQYWGTTVDQMIRLNARISDGEKKKLVKCLGNSSTLMELCEK</sequence>
<dbReference type="EMBL" id="JAFITO010000003">
    <property type="protein sequence ID" value="MBN4068045.1"/>
    <property type="molecule type" value="Genomic_DNA"/>
</dbReference>
<gene>
    <name evidence="1" type="ORF">JYU06_00770</name>
</gene>
<dbReference type="Proteomes" id="UP000717534">
    <property type="component" value="Unassembled WGS sequence"/>
</dbReference>
<proteinExistence type="predicted"/>